<gene>
    <name evidence="3" type="primary">fmt</name>
    <name evidence="3" type="ORF">PCIT_a0550</name>
</gene>
<evidence type="ECO:0000313" key="4">
    <source>
        <dbReference type="Proteomes" id="UP000016487"/>
    </source>
</evidence>
<dbReference type="GO" id="GO:0004479">
    <property type="term" value="F:methionyl-tRNA formyltransferase activity"/>
    <property type="evidence" value="ECO:0007669"/>
    <property type="project" value="TreeGrafter"/>
</dbReference>
<dbReference type="SUPFAM" id="SSF50486">
    <property type="entry name" value="FMT C-terminal domain-like"/>
    <property type="match status" value="1"/>
</dbReference>
<dbReference type="InterPro" id="IPR036477">
    <property type="entry name" value="Formyl_transf_N_sf"/>
</dbReference>
<organism evidence="3 4">
    <name type="scientific">Pseudoalteromonas citrea</name>
    <dbReference type="NCBI Taxonomy" id="43655"/>
    <lineage>
        <taxon>Bacteria</taxon>
        <taxon>Pseudomonadati</taxon>
        <taxon>Pseudomonadota</taxon>
        <taxon>Gammaproteobacteria</taxon>
        <taxon>Alteromonadales</taxon>
        <taxon>Pseudoalteromonadaceae</taxon>
        <taxon>Pseudoalteromonas</taxon>
    </lineage>
</organism>
<feature type="domain" description="Formyl transferase N-terminal" evidence="1">
    <location>
        <begin position="1"/>
        <end position="167"/>
    </location>
</feature>
<dbReference type="PANTHER" id="PTHR11138:SF5">
    <property type="entry name" value="METHIONYL-TRNA FORMYLTRANSFERASE, MITOCHONDRIAL"/>
    <property type="match status" value="1"/>
</dbReference>
<dbReference type="SUPFAM" id="SSF53328">
    <property type="entry name" value="Formyltransferase"/>
    <property type="match status" value="1"/>
</dbReference>
<sequence>MNVAFIGCVETSHAAFKQLLKHHVEGKIKLVALITKSKSVFNSDYASLAELALELGIETTFFINDTDYEKALLDKHIDILFCIGWSHIIPSKILHHVKKAAIGFHPAKLPSNRGRHPLIWALALGLTETASSFFLMEENVDSGALVDQETIEIFDTDYARDLYNKVLLVIPQQISKIVKGYHDNSIEPQPQVETGSNYWRKRSAIDGAIDWRMHANDIYNLIRALSSPYPGATFLKGGEIYTVTCATHHNEMVALNFEPGKILSTTRTKVHVKCSGTSSLWLENIDGSKFITGEYI</sequence>
<dbReference type="Proteomes" id="UP000016487">
    <property type="component" value="Unassembled WGS sequence"/>
</dbReference>
<dbReference type="Gene3D" id="3.40.50.12230">
    <property type="match status" value="1"/>
</dbReference>
<evidence type="ECO:0000259" key="2">
    <source>
        <dbReference type="Pfam" id="PF02911"/>
    </source>
</evidence>
<dbReference type="InterPro" id="IPR002376">
    <property type="entry name" value="Formyl_transf_N"/>
</dbReference>
<dbReference type="Pfam" id="PF00551">
    <property type="entry name" value="Formyl_trans_N"/>
    <property type="match status" value="1"/>
</dbReference>
<protein>
    <submittedName>
        <fullName evidence="3">Methionyl-tRNA formyltransferase</fullName>
    </submittedName>
</protein>
<dbReference type="InterPro" id="IPR011034">
    <property type="entry name" value="Formyl_transferase-like_C_sf"/>
</dbReference>
<proteinExistence type="predicted"/>
<dbReference type="Pfam" id="PF02911">
    <property type="entry name" value="Formyl_trans_C"/>
    <property type="match status" value="1"/>
</dbReference>
<dbReference type="GO" id="GO:0005829">
    <property type="term" value="C:cytosol"/>
    <property type="evidence" value="ECO:0007669"/>
    <property type="project" value="TreeGrafter"/>
</dbReference>
<reference evidence="3" key="2">
    <citation type="submission" date="2015-03" db="EMBL/GenBank/DDBJ databases">
        <title>Genome sequence of Pseudoalteromonas citrea.</title>
        <authorList>
            <person name="Xie B.-B."/>
            <person name="Rong J.-C."/>
            <person name="Qin Q.-L."/>
            <person name="Zhang Y.-Z."/>
        </authorList>
    </citation>
    <scope>NUCLEOTIDE SEQUENCE</scope>
    <source>
        <strain evidence="3">DSM 8771</strain>
    </source>
</reference>
<dbReference type="RefSeq" id="WP_010362164.1">
    <property type="nucleotide sequence ID" value="NZ_AHBZ03000014.1"/>
</dbReference>
<reference evidence="3" key="1">
    <citation type="journal article" date="2012" name="J. Bacteriol.">
        <title>Genome sequences of type strains of seven species of the marine bacterium Pseudoalteromonas.</title>
        <authorList>
            <person name="Xie B.B."/>
            <person name="Shu Y.L."/>
            <person name="Qin Q.L."/>
            <person name="Rong J.C."/>
            <person name="Zhang X.Y."/>
            <person name="Chen X.L."/>
            <person name="Shi M."/>
            <person name="He H.L."/>
            <person name="Zhou B.C."/>
            <person name="Zhang Y.Z."/>
        </authorList>
    </citation>
    <scope>NUCLEOTIDE SEQUENCE</scope>
    <source>
        <strain evidence="3">DSM 8771</strain>
    </source>
</reference>
<dbReference type="PANTHER" id="PTHR11138">
    <property type="entry name" value="METHIONYL-TRNA FORMYLTRANSFERASE"/>
    <property type="match status" value="1"/>
</dbReference>
<dbReference type="InterPro" id="IPR005793">
    <property type="entry name" value="Formyl_trans_C"/>
</dbReference>
<name>A0AAD4AKU7_9GAMM</name>
<accession>A0AAD4AKU7</accession>
<dbReference type="EMBL" id="AHBZ03000014">
    <property type="protein sequence ID" value="KAF7774151.1"/>
    <property type="molecule type" value="Genomic_DNA"/>
</dbReference>
<evidence type="ECO:0000313" key="3">
    <source>
        <dbReference type="EMBL" id="KAF7774151.1"/>
    </source>
</evidence>
<evidence type="ECO:0000259" key="1">
    <source>
        <dbReference type="Pfam" id="PF00551"/>
    </source>
</evidence>
<feature type="domain" description="Formyl transferase C-terminal" evidence="2">
    <location>
        <begin position="205"/>
        <end position="287"/>
    </location>
</feature>
<comment type="caution">
    <text evidence="3">The sequence shown here is derived from an EMBL/GenBank/DDBJ whole genome shotgun (WGS) entry which is preliminary data.</text>
</comment>
<dbReference type="AlphaFoldDB" id="A0AAD4AKU7"/>